<reference evidence="7 8" key="1">
    <citation type="submission" date="2021-05" db="EMBL/GenBank/DDBJ databases">
        <title>A Polyphasic approach of four new species of the genus Ohtaekwangia: Ohtaekwangia histidinii sp. nov., Ohtaekwangia cretensis sp. nov., Ohtaekwangia indiensis sp. nov., Ohtaekwangia reichenbachii sp. nov. from diverse environment.</title>
        <authorList>
            <person name="Octaviana S."/>
        </authorList>
    </citation>
    <scope>NUCLEOTIDE SEQUENCE [LARGE SCALE GENOMIC DNA]</scope>
    <source>
        <strain evidence="7 8">PWU20</strain>
    </source>
</reference>
<evidence type="ECO:0000256" key="5">
    <source>
        <dbReference type="ARBA" id="ARBA00023136"/>
    </source>
</evidence>
<gene>
    <name evidence="7" type="ORF">KK060_23220</name>
</gene>
<evidence type="ECO:0000256" key="3">
    <source>
        <dbReference type="ARBA" id="ARBA00022692"/>
    </source>
</evidence>
<feature type="transmembrane region" description="Helical" evidence="6">
    <location>
        <begin position="77"/>
        <end position="96"/>
    </location>
</feature>
<evidence type="ECO:0000256" key="1">
    <source>
        <dbReference type="ARBA" id="ARBA00004141"/>
    </source>
</evidence>
<keyword evidence="5 6" id="KW-0472">Membrane</keyword>
<feature type="transmembrane region" description="Helical" evidence="6">
    <location>
        <begin position="103"/>
        <end position="123"/>
    </location>
</feature>
<dbReference type="EMBL" id="JAHESD010000091">
    <property type="protein sequence ID" value="MBT1706218.1"/>
    <property type="molecule type" value="Genomic_DNA"/>
</dbReference>
<accession>A0ABS5VXU2</accession>
<keyword evidence="3 6" id="KW-0812">Transmembrane</keyword>
<dbReference type="Proteomes" id="UP000772618">
    <property type="component" value="Unassembled WGS sequence"/>
</dbReference>
<feature type="transmembrane region" description="Helical" evidence="6">
    <location>
        <begin position="194"/>
        <end position="218"/>
    </location>
</feature>
<feature type="transmembrane region" description="Helical" evidence="6">
    <location>
        <begin position="224"/>
        <end position="244"/>
    </location>
</feature>
<proteinExistence type="inferred from homology"/>
<comment type="subcellular location">
    <subcellularLocation>
        <location evidence="1">Membrane</location>
        <topology evidence="1">Multi-pass membrane protein</topology>
    </subcellularLocation>
</comment>
<keyword evidence="8" id="KW-1185">Reference proteome</keyword>
<sequence>MIDTMLLWVGFNVFVLIMLALDLGIFHKKSHEVSIKEALSWTGIWITLALLFNLFIYQQLGKEPAMEFLTGYLIEKSLSVDNIFVIILIFSYFQVPSRYQHKVLFLGIFGALVMRIIFIFAGIELIHRFHWLIYLFGGFLIFTGIRMLTSGDAKVDPEKNVFVKLVRKIIPVTNVYHGEKFFIRHDKVLMATPLMLVLVVIEGTDLIFAVDSIPAILAVSDDPFIVYTSNVFAILGLRSLYFAVAGIEKYFKYLKYGLASILVFVGTKMAIADIVKIPVHLSLVIIALILGISILASVISTSKRAKSISLKRKEEQNIIHKAALKGKQG</sequence>
<comment type="caution">
    <text evidence="7">The sequence shown here is derived from an EMBL/GenBank/DDBJ whole genome shotgun (WGS) entry which is preliminary data.</text>
</comment>
<feature type="transmembrane region" description="Helical" evidence="6">
    <location>
        <begin position="129"/>
        <end position="149"/>
    </location>
</feature>
<feature type="transmembrane region" description="Helical" evidence="6">
    <location>
        <begin position="38"/>
        <end position="57"/>
    </location>
</feature>
<dbReference type="RefSeq" id="WP_254157335.1">
    <property type="nucleotide sequence ID" value="NZ_JAHESD010000091.1"/>
</dbReference>
<protein>
    <submittedName>
        <fullName evidence="7">TerC family protein</fullName>
    </submittedName>
</protein>
<name>A0ABS5VXU2_9BACT</name>
<dbReference type="InterPro" id="IPR005496">
    <property type="entry name" value="Integral_membrane_TerC"/>
</dbReference>
<dbReference type="Pfam" id="PF03741">
    <property type="entry name" value="TerC"/>
    <property type="match status" value="1"/>
</dbReference>
<feature type="transmembrane region" description="Helical" evidence="6">
    <location>
        <begin position="6"/>
        <end position="26"/>
    </location>
</feature>
<dbReference type="PANTHER" id="PTHR30238">
    <property type="entry name" value="MEMBRANE BOUND PREDICTED REDOX MODULATOR"/>
    <property type="match status" value="1"/>
</dbReference>
<organism evidence="7 8">
    <name type="scientific">Chryseosolibacter indicus</name>
    <dbReference type="NCBI Taxonomy" id="2782351"/>
    <lineage>
        <taxon>Bacteria</taxon>
        <taxon>Pseudomonadati</taxon>
        <taxon>Bacteroidota</taxon>
        <taxon>Cytophagia</taxon>
        <taxon>Cytophagales</taxon>
        <taxon>Chryseotaleaceae</taxon>
        <taxon>Chryseosolibacter</taxon>
    </lineage>
</organism>
<evidence type="ECO:0000256" key="4">
    <source>
        <dbReference type="ARBA" id="ARBA00022989"/>
    </source>
</evidence>
<comment type="similarity">
    <text evidence="2">Belongs to the TerC family.</text>
</comment>
<evidence type="ECO:0000256" key="2">
    <source>
        <dbReference type="ARBA" id="ARBA00007511"/>
    </source>
</evidence>
<dbReference type="InterPro" id="IPR022369">
    <property type="entry name" value="Integral_membrane_TerC_rswitch"/>
</dbReference>
<evidence type="ECO:0000313" key="8">
    <source>
        <dbReference type="Proteomes" id="UP000772618"/>
    </source>
</evidence>
<evidence type="ECO:0000313" key="7">
    <source>
        <dbReference type="EMBL" id="MBT1706218.1"/>
    </source>
</evidence>
<dbReference type="PANTHER" id="PTHR30238:SF0">
    <property type="entry name" value="THYLAKOID MEMBRANE PROTEIN TERC, CHLOROPLASTIC"/>
    <property type="match status" value="1"/>
</dbReference>
<dbReference type="NCBIfam" id="TIGR03718">
    <property type="entry name" value="R_switched_Alx"/>
    <property type="match status" value="1"/>
</dbReference>
<feature type="transmembrane region" description="Helical" evidence="6">
    <location>
        <begin position="281"/>
        <end position="302"/>
    </location>
</feature>
<keyword evidence="4 6" id="KW-1133">Transmembrane helix</keyword>
<feature type="transmembrane region" description="Helical" evidence="6">
    <location>
        <begin position="256"/>
        <end position="275"/>
    </location>
</feature>
<evidence type="ECO:0000256" key="6">
    <source>
        <dbReference type="SAM" id="Phobius"/>
    </source>
</evidence>